<name>A0A3E2NRI2_9SPHI</name>
<dbReference type="Proteomes" id="UP000260823">
    <property type="component" value="Unassembled WGS sequence"/>
</dbReference>
<keyword evidence="2" id="KW-1185">Reference proteome</keyword>
<evidence type="ECO:0000313" key="1">
    <source>
        <dbReference type="EMBL" id="RFZ83490.1"/>
    </source>
</evidence>
<comment type="caution">
    <text evidence="1">The sequence shown here is derived from an EMBL/GenBank/DDBJ whole genome shotgun (WGS) entry which is preliminary data.</text>
</comment>
<dbReference type="EMBL" id="QWDE01000002">
    <property type="protein sequence ID" value="RFZ83490.1"/>
    <property type="molecule type" value="Genomic_DNA"/>
</dbReference>
<evidence type="ECO:0000313" key="2">
    <source>
        <dbReference type="Proteomes" id="UP000260823"/>
    </source>
</evidence>
<sequence length="63" mass="7326">MKQFVVDNTNNGESRLLIYNFTLWQRTTKPKEASNIFHCVIKASVSKKATEKKDKKVKPKTKK</sequence>
<dbReference type="AlphaFoldDB" id="A0A3E2NRI2"/>
<proteinExistence type="predicted"/>
<accession>A0A3E2NRI2</accession>
<reference evidence="1 2" key="1">
    <citation type="submission" date="2018-08" db="EMBL/GenBank/DDBJ databases">
        <title>Mucilaginibacter terrae sp. nov., isolated from manganese diggings.</title>
        <authorList>
            <person name="Huang Y."/>
            <person name="Zhou Z."/>
        </authorList>
    </citation>
    <scope>NUCLEOTIDE SEQUENCE [LARGE SCALE GENOMIC DNA]</scope>
    <source>
        <strain evidence="1 2">ZH6</strain>
    </source>
</reference>
<protein>
    <submittedName>
        <fullName evidence="1">Uncharacterized protein</fullName>
    </submittedName>
</protein>
<organism evidence="1 2">
    <name type="scientific">Mucilaginibacter terrenus</name>
    <dbReference type="NCBI Taxonomy" id="2482727"/>
    <lineage>
        <taxon>Bacteria</taxon>
        <taxon>Pseudomonadati</taxon>
        <taxon>Bacteroidota</taxon>
        <taxon>Sphingobacteriia</taxon>
        <taxon>Sphingobacteriales</taxon>
        <taxon>Sphingobacteriaceae</taxon>
        <taxon>Mucilaginibacter</taxon>
    </lineage>
</organism>
<gene>
    <name evidence="1" type="ORF">DYU05_15290</name>
</gene>